<evidence type="ECO:0000313" key="2">
    <source>
        <dbReference type="Proteomes" id="UP001055879"/>
    </source>
</evidence>
<accession>A0ACB8ZL63</accession>
<comment type="caution">
    <text evidence="1">The sequence shown here is derived from an EMBL/GenBank/DDBJ whole genome shotgun (WGS) entry which is preliminary data.</text>
</comment>
<dbReference type="Proteomes" id="UP001055879">
    <property type="component" value="Linkage Group LG10"/>
</dbReference>
<gene>
    <name evidence="1" type="ORF">L6452_31193</name>
</gene>
<dbReference type="EMBL" id="CM042056">
    <property type="protein sequence ID" value="KAI3698081.1"/>
    <property type="molecule type" value="Genomic_DNA"/>
</dbReference>
<evidence type="ECO:0000313" key="1">
    <source>
        <dbReference type="EMBL" id="KAI3698081.1"/>
    </source>
</evidence>
<protein>
    <submittedName>
        <fullName evidence="1">Uncharacterized protein</fullName>
    </submittedName>
</protein>
<sequence length="144" mass="16268">MSPEYALHGQFSVKSDVFSFGVLVLEMIVGQRNQRFRNGQGDEGLLTIAWKSLQDGTVSNMIDPILKERVGSLRDIVRTIHIGLLCVQNNVVDRPTMAEVVLMLKSFYLALPSMFHFNNKITAEHLPNPFGMERMAYSRIRAQG</sequence>
<proteinExistence type="predicted"/>
<reference evidence="1 2" key="2">
    <citation type="journal article" date="2022" name="Mol. Ecol. Resour.">
        <title>The genomes of chicory, endive, great burdock and yacon provide insights into Asteraceae paleo-polyploidization history and plant inulin production.</title>
        <authorList>
            <person name="Fan W."/>
            <person name="Wang S."/>
            <person name="Wang H."/>
            <person name="Wang A."/>
            <person name="Jiang F."/>
            <person name="Liu H."/>
            <person name="Zhao H."/>
            <person name="Xu D."/>
            <person name="Zhang Y."/>
        </authorList>
    </citation>
    <scope>NUCLEOTIDE SEQUENCE [LARGE SCALE GENOMIC DNA]</scope>
    <source>
        <strain evidence="2">cv. Niubang</strain>
    </source>
</reference>
<organism evidence="1 2">
    <name type="scientific">Arctium lappa</name>
    <name type="common">Greater burdock</name>
    <name type="synonym">Lappa major</name>
    <dbReference type="NCBI Taxonomy" id="4217"/>
    <lineage>
        <taxon>Eukaryota</taxon>
        <taxon>Viridiplantae</taxon>
        <taxon>Streptophyta</taxon>
        <taxon>Embryophyta</taxon>
        <taxon>Tracheophyta</taxon>
        <taxon>Spermatophyta</taxon>
        <taxon>Magnoliopsida</taxon>
        <taxon>eudicotyledons</taxon>
        <taxon>Gunneridae</taxon>
        <taxon>Pentapetalae</taxon>
        <taxon>asterids</taxon>
        <taxon>campanulids</taxon>
        <taxon>Asterales</taxon>
        <taxon>Asteraceae</taxon>
        <taxon>Carduoideae</taxon>
        <taxon>Cardueae</taxon>
        <taxon>Arctiinae</taxon>
        <taxon>Arctium</taxon>
    </lineage>
</organism>
<reference evidence="2" key="1">
    <citation type="journal article" date="2022" name="Mol. Ecol. Resour.">
        <title>The genomes of chicory, endive, great burdock and yacon provide insights into Asteraceae palaeo-polyploidization history and plant inulin production.</title>
        <authorList>
            <person name="Fan W."/>
            <person name="Wang S."/>
            <person name="Wang H."/>
            <person name="Wang A."/>
            <person name="Jiang F."/>
            <person name="Liu H."/>
            <person name="Zhao H."/>
            <person name="Xu D."/>
            <person name="Zhang Y."/>
        </authorList>
    </citation>
    <scope>NUCLEOTIDE SEQUENCE [LARGE SCALE GENOMIC DNA]</scope>
    <source>
        <strain evidence="2">cv. Niubang</strain>
    </source>
</reference>
<name>A0ACB8ZL63_ARCLA</name>
<keyword evidence="2" id="KW-1185">Reference proteome</keyword>